<evidence type="ECO:0000313" key="2">
    <source>
        <dbReference type="Proteomes" id="UP000053647"/>
    </source>
</evidence>
<accession>A0A0C9U6Q4</accession>
<dbReference type="AlphaFoldDB" id="A0A0C9U6Q4"/>
<sequence length="163" mass="18343">MYAAKFEIAELSKHRVVKCRKIAGPDRRLFQSTMNRRHKLNVVHRRPKYRRNDYLDSVNGLPTGDSLRRPLATFSSKPPGPHAVGAQVSSLEFDHHTRLLCEPSKRLRTCECAENSDTAILHDIVKVVGHDALEEAEELVTTLDGQEKCVCVALGRETKLDAT</sequence>
<proteinExistence type="predicted"/>
<keyword evidence="2" id="KW-1185">Reference proteome</keyword>
<evidence type="ECO:0000313" key="1">
    <source>
        <dbReference type="EMBL" id="KIJ15092.1"/>
    </source>
</evidence>
<reference evidence="2" key="2">
    <citation type="submission" date="2015-01" db="EMBL/GenBank/DDBJ databases">
        <title>Evolutionary Origins and Diversification of the Mycorrhizal Mutualists.</title>
        <authorList>
            <consortium name="DOE Joint Genome Institute"/>
            <consortium name="Mycorrhizal Genomics Consortium"/>
            <person name="Kohler A."/>
            <person name="Kuo A."/>
            <person name="Nagy L.G."/>
            <person name="Floudas D."/>
            <person name="Copeland A."/>
            <person name="Barry K.W."/>
            <person name="Cichocki N."/>
            <person name="Veneault-Fourrey C."/>
            <person name="LaButti K."/>
            <person name="Lindquist E.A."/>
            <person name="Lipzen A."/>
            <person name="Lundell T."/>
            <person name="Morin E."/>
            <person name="Murat C."/>
            <person name="Riley R."/>
            <person name="Ohm R."/>
            <person name="Sun H."/>
            <person name="Tunlid A."/>
            <person name="Henrissat B."/>
            <person name="Grigoriev I.V."/>
            <person name="Hibbett D.S."/>
            <person name="Martin F."/>
        </authorList>
    </citation>
    <scope>NUCLEOTIDE SEQUENCE [LARGE SCALE GENOMIC DNA]</scope>
    <source>
        <strain evidence="2">ATCC 200175</strain>
    </source>
</reference>
<dbReference type="Proteomes" id="UP000053647">
    <property type="component" value="Unassembled WGS sequence"/>
</dbReference>
<organism evidence="1 2">
    <name type="scientific">Paxillus involutus ATCC 200175</name>
    <dbReference type="NCBI Taxonomy" id="664439"/>
    <lineage>
        <taxon>Eukaryota</taxon>
        <taxon>Fungi</taxon>
        <taxon>Dikarya</taxon>
        <taxon>Basidiomycota</taxon>
        <taxon>Agaricomycotina</taxon>
        <taxon>Agaricomycetes</taxon>
        <taxon>Agaricomycetidae</taxon>
        <taxon>Boletales</taxon>
        <taxon>Paxilineae</taxon>
        <taxon>Paxillaceae</taxon>
        <taxon>Paxillus</taxon>
    </lineage>
</organism>
<dbReference type="EMBL" id="KN819338">
    <property type="protein sequence ID" value="KIJ15092.1"/>
    <property type="molecule type" value="Genomic_DNA"/>
</dbReference>
<dbReference type="HOGENOM" id="CLU_1627611_0_0_1"/>
<name>A0A0C9U6Q4_PAXIN</name>
<gene>
    <name evidence="1" type="ORF">PAXINDRAFT_12012</name>
</gene>
<reference evidence="1 2" key="1">
    <citation type="submission" date="2014-06" db="EMBL/GenBank/DDBJ databases">
        <authorList>
            <consortium name="DOE Joint Genome Institute"/>
            <person name="Kuo A."/>
            <person name="Kohler A."/>
            <person name="Nagy L.G."/>
            <person name="Floudas D."/>
            <person name="Copeland A."/>
            <person name="Barry K.W."/>
            <person name="Cichocki N."/>
            <person name="Veneault-Fourrey C."/>
            <person name="LaButti K."/>
            <person name="Lindquist E.A."/>
            <person name="Lipzen A."/>
            <person name="Lundell T."/>
            <person name="Morin E."/>
            <person name="Murat C."/>
            <person name="Sun H."/>
            <person name="Tunlid A."/>
            <person name="Henrissat B."/>
            <person name="Grigoriev I.V."/>
            <person name="Hibbett D.S."/>
            <person name="Martin F."/>
            <person name="Nordberg H.P."/>
            <person name="Cantor M.N."/>
            <person name="Hua S.X."/>
        </authorList>
    </citation>
    <scope>NUCLEOTIDE SEQUENCE [LARGE SCALE GENOMIC DNA]</scope>
    <source>
        <strain evidence="1 2">ATCC 200175</strain>
    </source>
</reference>
<protein>
    <submittedName>
        <fullName evidence="1">Uncharacterized protein</fullName>
    </submittedName>
</protein>